<dbReference type="Pfam" id="PF01063">
    <property type="entry name" value="Aminotran_4"/>
    <property type="match status" value="1"/>
</dbReference>
<evidence type="ECO:0000256" key="1">
    <source>
        <dbReference type="ARBA" id="ARBA00001933"/>
    </source>
</evidence>
<keyword evidence="4 6" id="KW-0663">Pyridoxal phosphate</keyword>
<comment type="caution">
    <text evidence="7">The sequence shown here is derived from an EMBL/GenBank/DDBJ whole genome shotgun (WGS) entry which is preliminary data.</text>
</comment>
<comment type="cofactor">
    <cofactor evidence="1 6">
        <name>pyridoxal 5'-phosphate</name>
        <dbReference type="ChEBI" id="CHEBI:597326"/>
    </cofactor>
</comment>
<dbReference type="Proteomes" id="UP000238338">
    <property type="component" value="Unassembled WGS sequence"/>
</dbReference>
<evidence type="ECO:0000256" key="6">
    <source>
        <dbReference type="RuleBase" id="RU004516"/>
    </source>
</evidence>
<gene>
    <name evidence="7" type="ORF">LX70_01009</name>
</gene>
<dbReference type="NCBIfam" id="NF005729">
    <property type="entry name" value="PRK07546.1-3"/>
    <property type="match status" value="1"/>
</dbReference>
<organism evidence="7 8">
    <name type="scientific">Albidovulum denitrificans</name>
    <dbReference type="NCBI Taxonomy" id="404881"/>
    <lineage>
        <taxon>Bacteria</taxon>
        <taxon>Pseudomonadati</taxon>
        <taxon>Pseudomonadota</taxon>
        <taxon>Alphaproteobacteria</taxon>
        <taxon>Rhodobacterales</taxon>
        <taxon>Paracoccaceae</taxon>
        <taxon>Albidovulum</taxon>
    </lineage>
</organism>
<evidence type="ECO:0000256" key="2">
    <source>
        <dbReference type="ARBA" id="ARBA00009320"/>
    </source>
</evidence>
<dbReference type="Gene3D" id="3.20.10.10">
    <property type="entry name" value="D-amino Acid Aminotransferase, subunit A, domain 2"/>
    <property type="match status" value="1"/>
</dbReference>
<dbReference type="GO" id="GO:0016829">
    <property type="term" value="F:lyase activity"/>
    <property type="evidence" value="ECO:0007669"/>
    <property type="project" value="UniProtKB-KW"/>
</dbReference>
<sequence>MESPFCRPDTRLIETFGWDGGAFRRLDAHLARARASAAALGFRWNESAIGAALGGVTGAAPLRVRLTIGRDGAAEITTGPLAPTPPLWRLTLAKDRLAPNDPRLHHKTTERALYDATRAALPEGTDEALFLNTRGEAAEGTITNLFFDLGAGMRTPPLACGCLPGILRAELLASGRVQEAVLTEADLPRARLWMGNALRGLIPTTLVGIAPDLV</sequence>
<reference evidence="7 8" key="1">
    <citation type="submission" date="2018-02" db="EMBL/GenBank/DDBJ databases">
        <title>Genomic Encyclopedia of Archaeal and Bacterial Type Strains, Phase II (KMG-II): from individual species to whole genera.</title>
        <authorList>
            <person name="Goeker M."/>
        </authorList>
    </citation>
    <scope>NUCLEOTIDE SEQUENCE [LARGE SCALE GENOMIC DNA]</scope>
    <source>
        <strain evidence="7 8">DSM 18921</strain>
    </source>
</reference>
<dbReference type="RefSeq" id="WP_105513612.1">
    <property type="nucleotide sequence ID" value="NZ_PVEP01000001.1"/>
</dbReference>
<comment type="similarity">
    <text evidence="2 5">Belongs to the class-IV pyridoxal-phosphate-dependent aminotransferase family.</text>
</comment>
<name>A0A2S8SEC9_9RHOB</name>
<accession>A0A2S8SEC9</accession>
<dbReference type="InterPro" id="IPR043132">
    <property type="entry name" value="BCAT-like_C"/>
</dbReference>
<dbReference type="InterPro" id="IPR036038">
    <property type="entry name" value="Aminotransferase-like"/>
</dbReference>
<evidence type="ECO:0000313" key="8">
    <source>
        <dbReference type="Proteomes" id="UP000238338"/>
    </source>
</evidence>
<dbReference type="EMBL" id="PVEP01000001">
    <property type="protein sequence ID" value="PQV59185.1"/>
    <property type="molecule type" value="Genomic_DNA"/>
</dbReference>
<dbReference type="SUPFAM" id="SSF56752">
    <property type="entry name" value="D-aminoacid aminotransferase-like PLP-dependent enzymes"/>
    <property type="match status" value="1"/>
</dbReference>
<keyword evidence="8" id="KW-1185">Reference proteome</keyword>
<dbReference type="InterPro" id="IPR018300">
    <property type="entry name" value="Aminotrans_IV_CS"/>
</dbReference>
<evidence type="ECO:0000313" key="7">
    <source>
        <dbReference type="EMBL" id="PQV59185.1"/>
    </source>
</evidence>
<evidence type="ECO:0000256" key="3">
    <source>
        <dbReference type="ARBA" id="ARBA00014472"/>
    </source>
</evidence>
<proteinExistence type="inferred from homology"/>
<evidence type="ECO:0000256" key="4">
    <source>
        <dbReference type="ARBA" id="ARBA00022898"/>
    </source>
</evidence>
<evidence type="ECO:0000256" key="5">
    <source>
        <dbReference type="RuleBase" id="RU004106"/>
    </source>
</evidence>
<dbReference type="InterPro" id="IPR043131">
    <property type="entry name" value="BCAT-like_N"/>
</dbReference>
<dbReference type="OrthoDB" id="9809239at2"/>
<protein>
    <recommendedName>
        <fullName evidence="3">Probable branched-chain-amino-acid aminotransferase</fullName>
    </recommendedName>
</protein>
<keyword evidence="7" id="KW-0456">Lyase</keyword>
<dbReference type="PROSITE" id="PS00770">
    <property type="entry name" value="AA_TRANSFER_CLASS_4"/>
    <property type="match status" value="1"/>
</dbReference>
<dbReference type="AlphaFoldDB" id="A0A2S8SEC9"/>
<dbReference type="InterPro" id="IPR001544">
    <property type="entry name" value="Aminotrans_IV"/>
</dbReference>
<dbReference type="Gene3D" id="3.30.470.10">
    <property type="match status" value="1"/>
</dbReference>